<dbReference type="Proteomes" id="UP001610446">
    <property type="component" value="Unassembled WGS sequence"/>
</dbReference>
<evidence type="ECO:0000313" key="2">
    <source>
        <dbReference type="Proteomes" id="UP001610446"/>
    </source>
</evidence>
<evidence type="ECO:0008006" key="3">
    <source>
        <dbReference type="Google" id="ProtNLM"/>
    </source>
</evidence>
<name>A0ABR4KEH8_9EURO</name>
<evidence type="ECO:0000313" key="1">
    <source>
        <dbReference type="EMBL" id="KAL2850674.1"/>
    </source>
</evidence>
<gene>
    <name evidence="1" type="ORF">BJY01DRAFT_245370</name>
</gene>
<dbReference type="PANTHER" id="PTHR37538:SF1">
    <property type="entry name" value="BTB DOMAIN-CONTAINING PROTEIN"/>
    <property type="match status" value="1"/>
</dbReference>
<dbReference type="EMBL" id="JBFXLU010000035">
    <property type="protein sequence ID" value="KAL2850674.1"/>
    <property type="molecule type" value="Genomic_DNA"/>
</dbReference>
<accession>A0ABR4KEH8</accession>
<sequence>MAKKKQGLQKISVQVCERELQVAEPIPEIKVEDAEPIDPPFWYSPVPAYVPSNKILPKPALEDTNEVARLAIPEEGRPQRSPYEGMPITMFIGRSARSYVPENIANQIASLDDHQGQNDAKIARFPEVDDDIAHTLIHYLYEGNYETLRPALSCDMPKAAVGYTRSDIISVGRKYFPRISEPEWFSEYLTIEIMESFEMDKRIFEQEEFLAGFGEAPHFDRSLARVMGKAYAQQISSIRSAWGPMGDDL</sequence>
<organism evidence="1 2">
    <name type="scientific">Aspergillus pseudoustus</name>
    <dbReference type="NCBI Taxonomy" id="1810923"/>
    <lineage>
        <taxon>Eukaryota</taxon>
        <taxon>Fungi</taxon>
        <taxon>Dikarya</taxon>
        <taxon>Ascomycota</taxon>
        <taxon>Pezizomycotina</taxon>
        <taxon>Eurotiomycetes</taxon>
        <taxon>Eurotiomycetidae</taxon>
        <taxon>Eurotiales</taxon>
        <taxon>Aspergillaceae</taxon>
        <taxon>Aspergillus</taxon>
        <taxon>Aspergillus subgen. Nidulantes</taxon>
    </lineage>
</organism>
<proteinExistence type="predicted"/>
<comment type="caution">
    <text evidence="1">The sequence shown here is derived from an EMBL/GenBank/DDBJ whole genome shotgun (WGS) entry which is preliminary data.</text>
</comment>
<dbReference type="PANTHER" id="PTHR37538">
    <property type="entry name" value="BTB DOMAIN-CONTAINING PROTEIN"/>
    <property type="match status" value="1"/>
</dbReference>
<keyword evidence="2" id="KW-1185">Reference proteome</keyword>
<reference evidence="1 2" key="1">
    <citation type="submission" date="2024-07" db="EMBL/GenBank/DDBJ databases">
        <title>Section-level genome sequencing and comparative genomics of Aspergillus sections Usti and Cavernicolus.</title>
        <authorList>
            <consortium name="Lawrence Berkeley National Laboratory"/>
            <person name="Nybo J.L."/>
            <person name="Vesth T.C."/>
            <person name="Theobald S."/>
            <person name="Frisvad J.C."/>
            <person name="Larsen T.O."/>
            <person name="Kjaerboelling I."/>
            <person name="Rothschild-Mancinelli K."/>
            <person name="Lyhne E.K."/>
            <person name="Kogle M.E."/>
            <person name="Barry K."/>
            <person name="Clum A."/>
            <person name="Na H."/>
            <person name="Ledsgaard L."/>
            <person name="Lin J."/>
            <person name="Lipzen A."/>
            <person name="Kuo A."/>
            <person name="Riley R."/>
            <person name="Mondo S."/>
            <person name="Labutti K."/>
            <person name="Haridas S."/>
            <person name="Pangalinan J."/>
            <person name="Salamov A.A."/>
            <person name="Simmons B.A."/>
            <person name="Magnuson J.K."/>
            <person name="Chen J."/>
            <person name="Drula E."/>
            <person name="Henrissat B."/>
            <person name="Wiebenga A."/>
            <person name="Lubbers R.J."/>
            <person name="Gomes A.C."/>
            <person name="Makela M.R."/>
            <person name="Stajich J."/>
            <person name="Grigoriev I.V."/>
            <person name="Mortensen U.H."/>
            <person name="De Vries R.P."/>
            <person name="Baker S.E."/>
            <person name="Andersen M.R."/>
        </authorList>
    </citation>
    <scope>NUCLEOTIDE SEQUENCE [LARGE SCALE GENOMIC DNA]</scope>
    <source>
        <strain evidence="1 2">CBS 123904</strain>
    </source>
</reference>
<protein>
    <recommendedName>
        <fullName evidence="3">BTB domain-containing protein</fullName>
    </recommendedName>
</protein>